<evidence type="ECO:0000313" key="7">
    <source>
        <dbReference type="Proteomes" id="UP000249135"/>
    </source>
</evidence>
<evidence type="ECO:0000256" key="2">
    <source>
        <dbReference type="ARBA" id="ARBA00023015"/>
    </source>
</evidence>
<reference evidence="6 7" key="1">
    <citation type="submission" date="2017-08" db="EMBL/GenBank/DDBJ databases">
        <title>Infants hospitalized years apart are colonized by the same room-sourced microbial strains.</title>
        <authorList>
            <person name="Brooks B."/>
            <person name="Olm M.R."/>
            <person name="Firek B.A."/>
            <person name="Baker R."/>
            <person name="Thomas B.C."/>
            <person name="Morowitz M.J."/>
            <person name="Banfield J.F."/>
        </authorList>
    </citation>
    <scope>NUCLEOTIDE SEQUENCE [LARGE SCALE GENOMIC DNA]</scope>
    <source>
        <strain evidence="6">S2_005_003_R2_41</strain>
    </source>
</reference>
<dbReference type="GO" id="GO:0005829">
    <property type="term" value="C:cytosol"/>
    <property type="evidence" value="ECO:0007669"/>
    <property type="project" value="TreeGrafter"/>
</dbReference>
<dbReference type="InterPro" id="IPR050950">
    <property type="entry name" value="HTH-type_LysR_regulators"/>
</dbReference>
<accession>A0A2W5QB18</accession>
<evidence type="ECO:0000256" key="3">
    <source>
        <dbReference type="ARBA" id="ARBA00023125"/>
    </source>
</evidence>
<evidence type="ECO:0000259" key="5">
    <source>
        <dbReference type="PROSITE" id="PS50931"/>
    </source>
</evidence>
<feature type="domain" description="HTH lysR-type" evidence="5">
    <location>
        <begin position="14"/>
        <end position="71"/>
    </location>
</feature>
<organism evidence="6 7">
    <name type="scientific">Variovorax paradoxus</name>
    <dbReference type="NCBI Taxonomy" id="34073"/>
    <lineage>
        <taxon>Bacteria</taxon>
        <taxon>Pseudomonadati</taxon>
        <taxon>Pseudomonadota</taxon>
        <taxon>Betaproteobacteria</taxon>
        <taxon>Burkholderiales</taxon>
        <taxon>Comamonadaceae</taxon>
        <taxon>Variovorax</taxon>
    </lineage>
</organism>
<evidence type="ECO:0000256" key="1">
    <source>
        <dbReference type="ARBA" id="ARBA00009437"/>
    </source>
</evidence>
<name>A0A2W5QB18_VARPD</name>
<dbReference type="PRINTS" id="PR00039">
    <property type="entry name" value="HTHLYSR"/>
</dbReference>
<comment type="similarity">
    <text evidence="1">Belongs to the LysR transcriptional regulatory family.</text>
</comment>
<dbReference type="PANTHER" id="PTHR30419:SF8">
    <property type="entry name" value="NITROGEN ASSIMILATION TRANSCRIPTIONAL ACTIVATOR-RELATED"/>
    <property type="match status" value="1"/>
</dbReference>
<dbReference type="InterPro" id="IPR036388">
    <property type="entry name" value="WH-like_DNA-bd_sf"/>
</dbReference>
<comment type="caution">
    <text evidence="6">The sequence shown here is derived from an EMBL/GenBank/DDBJ whole genome shotgun (WGS) entry which is preliminary data.</text>
</comment>
<protein>
    <submittedName>
        <fullName evidence="6">LysR family transcriptional regulator</fullName>
    </submittedName>
</protein>
<dbReference type="PANTHER" id="PTHR30419">
    <property type="entry name" value="HTH-TYPE TRANSCRIPTIONAL REGULATOR YBHD"/>
    <property type="match status" value="1"/>
</dbReference>
<keyword evidence="3" id="KW-0238">DNA-binding</keyword>
<dbReference type="AlphaFoldDB" id="A0A2W5QB18"/>
<dbReference type="InterPro" id="IPR036390">
    <property type="entry name" value="WH_DNA-bd_sf"/>
</dbReference>
<keyword evidence="4" id="KW-0804">Transcription</keyword>
<dbReference type="Pfam" id="PF00126">
    <property type="entry name" value="HTH_1"/>
    <property type="match status" value="1"/>
</dbReference>
<dbReference type="InterPro" id="IPR000847">
    <property type="entry name" value="LysR_HTH_N"/>
</dbReference>
<dbReference type="GO" id="GO:0003700">
    <property type="term" value="F:DNA-binding transcription factor activity"/>
    <property type="evidence" value="ECO:0007669"/>
    <property type="project" value="InterPro"/>
</dbReference>
<dbReference type="Gene3D" id="1.10.10.10">
    <property type="entry name" value="Winged helix-like DNA-binding domain superfamily/Winged helix DNA-binding domain"/>
    <property type="match status" value="1"/>
</dbReference>
<dbReference type="CDD" id="cd08440">
    <property type="entry name" value="PBP2_LTTR_like_4"/>
    <property type="match status" value="1"/>
</dbReference>
<evidence type="ECO:0000256" key="4">
    <source>
        <dbReference type="ARBA" id="ARBA00023163"/>
    </source>
</evidence>
<sequence length="325" mass="34058">MAIHKKPLSMRGVPSVRQLRAFAAVYHSGQLSSAAAALSLTQPAVSVLLRELEERLGLRLFDRTTRTLHRTPAAEEAIGHAERVLAELDALGRRMGELSAGRRGRVRIAATSTIAQTLMPRAIGAYKARHPEVDVAIDDCAPGQFVETVLGGGVDFGVGTLQARVPGLDERVFVHDHLAVIADRELPLPGGPAGITWRQLSALPLITVKPGYGVRNSIDAAAAEAGVRLDLAYEVTLLTTALAMAASGLGPALLPASILAHAAESAGPGHRRLVARRLLRPTVARDIAVVTRAGRSLSPAAGAFAELLATDFASGRAAKRTAGGH</sequence>
<dbReference type="InterPro" id="IPR005119">
    <property type="entry name" value="LysR_subst-bd"/>
</dbReference>
<dbReference type="GO" id="GO:0003677">
    <property type="term" value="F:DNA binding"/>
    <property type="evidence" value="ECO:0007669"/>
    <property type="project" value="UniProtKB-KW"/>
</dbReference>
<proteinExistence type="inferred from homology"/>
<dbReference type="EMBL" id="QFPP01000124">
    <property type="protein sequence ID" value="PZQ74556.1"/>
    <property type="molecule type" value="Genomic_DNA"/>
</dbReference>
<gene>
    <name evidence="6" type="ORF">DI563_11950</name>
</gene>
<dbReference type="SUPFAM" id="SSF46785">
    <property type="entry name" value="Winged helix' DNA-binding domain"/>
    <property type="match status" value="1"/>
</dbReference>
<evidence type="ECO:0000313" key="6">
    <source>
        <dbReference type="EMBL" id="PZQ74556.1"/>
    </source>
</evidence>
<dbReference type="Proteomes" id="UP000249135">
    <property type="component" value="Unassembled WGS sequence"/>
</dbReference>
<keyword evidence="2" id="KW-0805">Transcription regulation</keyword>
<dbReference type="Pfam" id="PF03466">
    <property type="entry name" value="LysR_substrate"/>
    <property type="match status" value="1"/>
</dbReference>
<dbReference type="SUPFAM" id="SSF53850">
    <property type="entry name" value="Periplasmic binding protein-like II"/>
    <property type="match status" value="1"/>
</dbReference>
<dbReference type="PROSITE" id="PS50931">
    <property type="entry name" value="HTH_LYSR"/>
    <property type="match status" value="1"/>
</dbReference>
<dbReference type="Gene3D" id="3.40.190.290">
    <property type="match status" value="1"/>
</dbReference>